<evidence type="ECO:0000256" key="1">
    <source>
        <dbReference type="ARBA" id="ARBA00009919"/>
    </source>
</evidence>
<comment type="function">
    <text evidence="6">Catalyzes the adenylation by ATP of the carboxyl group of the C-terminal glycine of sulfur carrier protein MoaD.</text>
</comment>
<comment type="caution">
    <text evidence="14">The sequence shown here is derived from an EMBL/GenBank/DDBJ whole genome shotgun (WGS) entry which is preliminary data.</text>
</comment>
<keyword evidence="4" id="KW-0067">ATP-binding</keyword>
<keyword evidence="3" id="KW-0547">Nucleotide-binding</keyword>
<reference evidence="14" key="1">
    <citation type="submission" date="2021-08" db="EMBL/GenBank/DDBJ databases">
        <title>Prevotella lacticifex sp. nov., isolated from rumen of cow.</title>
        <authorList>
            <person name="Shinkai T."/>
            <person name="Ikeyama N."/>
            <person name="Kumagai M."/>
            <person name="Ohmori H."/>
            <person name="Sakamoto M."/>
            <person name="Ohkuma M."/>
            <person name="Mitsumori M."/>
        </authorList>
    </citation>
    <scope>NUCLEOTIDE SEQUENCE</scope>
    <source>
        <strain evidence="14">DSM 11371</strain>
    </source>
</reference>
<evidence type="ECO:0000256" key="2">
    <source>
        <dbReference type="ARBA" id="ARBA00022679"/>
    </source>
</evidence>
<dbReference type="CDD" id="cd00757">
    <property type="entry name" value="ThiF_MoeB_HesA_family"/>
    <property type="match status" value="1"/>
</dbReference>
<organism evidence="14 15">
    <name type="scientific">Segatella bryantii</name>
    <name type="common">Prevotella bryantii</name>
    <dbReference type="NCBI Taxonomy" id="77095"/>
    <lineage>
        <taxon>Bacteria</taxon>
        <taxon>Pseudomonadati</taxon>
        <taxon>Bacteroidota</taxon>
        <taxon>Bacteroidia</taxon>
        <taxon>Bacteroidales</taxon>
        <taxon>Prevotellaceae</taxon>
        <taxon>Segatella</taxon>
    </lineage>
</organism>
<dbReference type="GO" id="GO:0008146">
    <property type="term" value="F:sulfotransferase activity"/>
    <property type="evidence" value="ECO:0007669"/>
    <property type="project" value="TreeGrafter"/>
</dbReference>
<dbReference type="PANTHER" id="PTHR10953">
    <property type="entry name" value="UBIQUITIN-ACTIVATING ENZYME E1"/>
    <property type="match status" value="1"/>
</dbReference>
<evidence type="ECO:0000256" key="8">
    <source>
        <dbReference type="ARBA" id="ARBA00066884"/>
    </source>
</evidence>
<dbReference type="EC" id="2.7.7.80" evidence="8"/>
<evidence type="ECO:0000256" key="11">
    <source>
        <dbReference type="ARBA" id="ARBA00075328"/>
    </source>
</evidence>
<dbReference type="Pfam" id="PF00899">
    <property type="entry name" value="ThiF"/>
    <property type="match status" value="1"/>
</dbReference>
<evidence type="ECO:0000256" key="4">
    <source>
        <dbReference type="ARBA" id="ARBA00022840"/>
    </source>
</evidence>
<dbReference type="FunFam" id="3.40.50.720:FF:000033">
    <property type="entry name" value="Adenylyltransferase and sulfurtransferase MOCS3"/>
    <property type="match status" value="1"/>
</dbReference>
<dbReference type="GO" id="GO:0004792">
    <property type="term" value="F:thiosulfate-cyanide sulfurtransferase activity"/>
    <property type="evidence" value="ECO:0007669"/>
    <property type="project" value="TreeGrafter"/>
</dbReference>
<evidence type="ECO:0000259" key="13">
    <source>
        <dbReference type="Pfam" id="PF00899"/>
    </source>
</evidence>
<dbReference type="PANTHER" id="PTHR10953:SF102">
    <property type="entry name" value="ADENYLYLTRANSFERASE AND SULFURTRANSFERASE MOCS3"/>
    <property type="match status" value="1"/>
</dbReference>
<evidence type="ECO:0000313" key="15">
    <source>
        <dbReference type="Proteomes" id="UP000887043"/>
    </source>
</evidence>
<evidence type="ECO:0000256" key="6">
    <source>
        <dbReference type="ARBA" id="ARBA00055169"/>
    </source>
</evidence>
<accession>A0AA37I2R8</accession>
<comment type="similarity">
    <text evidence="1">Belongs to the HesA/MoeB/ThiF family.</text>
</comment>
<gene>
    <name evidence="14" type="primary">thiF-2</name>
    <name evidence="14" type="ORF">PRRU23_16600</name>
</gene>
<dbReference type="GO" id="GO:0061605">
    <property type="term" value="F:molybdopterin-synthase adenylyltransferase activity"/>
    <property type="evidence" value="ECO:0007669"/>
    <property type="project" value="UniProtKB-EC"/>
</dbReference>
<keyword evidence="14" id="KW-0548">Nucleotidyltransferase</keyword>
<dbReference type="GO" id="GO:0005524">
    <property type="term" value="F:ATP binding"/>
    <property type="evidence" value="ECO:0007669"/>
    <property type="project" value="UniProtKB-KW"/>
</dbReference>
<evidence type="ECO:0000256" key="10">
    <source>
        <dbReference type="ARBA" id="ARBA00075110"/>
    </source>
</evidence>
<dbReference type="SUPFAM" id="SSF69572">
    <property type="entry name" value="Activating enzymes of the ubiquitin-like proteins"/>
    <property type="match status" value="1"/>
</dbReference>
<dbReference type="Gene3D" id="3.40.50.720">
    <property type="entry name" value="NAD(P)-binding Rossmann-like Domain"/>
    <property type="match status" value="1"/>
</dbReference>
<dbReference type="InterPro" id="IPR035985">
    <property type="entry name" value="Ubiquitin-activating_enz"/>
</dbReference>
<name>A0AA37I2R8_SEGBR</name>
<comment type="catalytic activity">
    <reaction evidence="5">
        <text>[molybdopterin-synthase sulfur-carrier protein]-C-terminal Gly-Gly + ATP + H(+) = [molybdopterin-synthase sulfur-carrier protein]-C-terminal Gly-Gly-AMP + diphosphate</text>
        <dbReference type="Rhea" id="RHEA:43616"/>
        <dbReference type="Rhea" id="RHEA-COMP:12159"/>
        <dbReference type="Rhea" id="RHEA-COMP:12202"/>
        <dbReference type="ChEBI" id="CHEBI:15378"/>
        <dbReference type="ChEBI" id="CHEBI:30616"/>
        <dbReference type="ChEBI" id="CHEBI:33019"/>
        <dbReference type="ChEBI" id="CHEBI:90618"/>
        <dbReference type="ChEBI" id="CHEBI:90778"/>
        <dbReference type="EC" id="2.7.7.80"/>
    </reaction>
</comment>
<dbReference type="EMBL" id="BPTR01000001">
    <property type="protein sequence ID" value="GJG27960.1"/>
    <property type="molecule type" value="Genomic_DNA"/>
</dbReference>
<evidence type="ECO:0000256" key="7">
    <source>
        <dbReference type="ARBA" id="ARBA00063809"/>
    </source>
</evidence>
<evidence type="ECO:0000256" key="9">
    <source>
        <dbReference type="ARBA" id="ARBA00073635"/>
    </source>
</evidence>
<dbReference type="AlphaFoldDB" id="A0AA37I2R8"/>
<evidence type="ECO:0000313" key="14">
    <source>
        <dbReference type="EMBL" id="GJG27960.1"/>
    </source>
</evidence>
<evidence type="ECO:0000256" key="3">
    <source>
        <dbReference type="ARBA" id="ARBA00022741"/>
    </source>
</evidence>
<evidence type="ECO:0000256" key="5">
    <source>
        <dbReference type="ARBA" id="ARBA00052218"/>
    </source>
</evidence>
<dbReference type="GO" id="GO:0005829">
    <property type="term" value="C:cytosol"/>
    <property type="evidence" value="ECO:0007669"/>
    <property type="project" value="TreeGrafter"/>
</dbReference>
<dbReference type="RefSeq" id="WP_006281575.1">
    <property type="nucleotide sequence ID" value="NZ_BPTR01000001.1"/>
</dbReference>
<keyword evidence="2" id="KW-0808">Transferase</keyword>
<proteinExistence type="inferred from homology"/>
<protein>
    <recommendedName>
        <fullName evidence="9">Molybdopterin-synthase adenylyltransferase</fullName>
        <ecNumber evidence="8">2.7.7.80</ecNumber>
    </recommendedName>
    <alternativeName>
        <fullName evidence="12">MoaD protein adenylase</fullName>
    </alternativeName>
    <alternativeName>
        <fullName evidence="10">Molybdopterin-converting factor subunit 1 adenylase</fullName>
    </alternativeName>
    <alternativeName>
        <fullName evidence="11">Sulfur carrier protein MoaD adenylyltransferase</fullName>
    </alternativeName>
</protein>
<dbReference type="GO" id="GO:0008641">
    <property type="term" value="F:ubiquitin-like modifier activating enzyme activity"/>
    <property type="evidence" value="ECO:0007669"/>
    <property type="project" value="InterPro"/>
</dbReference>
<dbReference type="Proteomes" id="UP000887043">
    <property type="component" value="Unassembled WGS sequence"/>
</dbReference>
<sequence>MTDLTSEQKERYHRNILLPSIGIEGQKKILNAQVLIVGSGGLGSPIALYLAAAGVGHIGIIDADRVDLSNLQRQIIHSTPDLGRLKVESAQEKIERLNPDTKVTTYHTRLTSDNAEKIISSWDFIVDATDNFQTKFLINDTCIKLKKPFSHGAIRAFTGQTFTHVPGTTCYRCYLQEPPAENDVPRSHETGVFGAIAGMLGTIQAAEVLKYFTGSGELLTNKLLTFDALNMKFRTMTIHKRDNCICQHPNKNKI</sequence>
<dbReference type="InterPro" id="IPR045886">
    <property type="entry name" value="ThiF/MoeB/HesA"/>
</dbReference>
<dbReference type="InterPro" id="IPR000594">
    <property type="entry name" value="ThiF_NAD_FAD-bd"/>
</dbReference>
<evidence type="ECO:0000256" key="12">
    <source>
        <dbReference type="ARBA" id="ARBA00078531"/>
    </source>
</evidence>
<feature type="domain" description="THIF-type NAD/FAD binding fold" evidence="13">
    <location>
        <begin position="12"/>
        <end position="244"/>
    </location>
</feature>
<comment type="subunit">
    <text evidence="7">Homodimer. Forms a stable heterotetrameric complex of 2 MoeB and 2 MoaD during adenylation of MoaD.</text>
</comment>